<proteinExistence type="predicted"/>
<reference evidence="2" key="2">
    <citation type="submission" date="2013-10" db="EMBL/GenBank/DDBJ databases">
        <authorList>
            <person name="Aslett M."/>
        </authorList>
    </citation>
    <scope>NUCLEOTIDE SEQUENCE [LARGE SCALE GENOMIC DNA]</scope>
    <source>
        <strain evidence="2">Houghton</strain>
    </source>
</reference>
<sequence>MRTEQDAGAASSSGEGADDADAATDTQQQQQQQQQQQRGDPDIFSALLARKAVVASKMFSYSSRNALSEAVRTFDTKALATESGVQPDIQKGK</sequence>
<evidence type="ECO:0000256" key="1">
    <source>
        <dbReference type="SAM" id="MobiDB-lite"/>
    </source>
</evidence>
<dbReference type="GeneID" id="25257806"/>
<feature type="compositionally biased region" description="Low complexity" evidence="1">
    <location>
        <begin position="23"/>
        <end position="37"/>
    </location>
</feature>
<dbReference type="VEuPathDB" id="ToxoDB:ETH_00043835"/>
<protein>
    <submittedName>
        <fullName evidence="2">Uncharacterized protein</fullName>
    </submittedName>
</protein>
<evidence type="ECO:0000313" key="3">
    <source>
        <dbReference type="Proteomes" id="UP000030747"/>
    </source>
</evidence>
<dbReference type="VEuPathDB" id="ToxoDB:ETH2_0806900"/>
<name>U6L1W3_EIMTE</name>
<dbReference type="Proteomes" id="UP000030747">
    <property type="component" value="Unassembled WGS sequence"/>
</dbReference>
<gene>
    <name evidence="2" type="ORF">ETH_00043835</name>
</gene>
<keyword evidence="3" id="KW-1185">Reference proteome</keyword>
<dbReference type="RefSeq" id="XP_013235141.1">
    <property type="nucleotide sequence ID" value="XM_013379687.1"/>
</dbReference>
<dbReference type="AlphaFoldDB" id="U6L1W3"/>
<evidence type="ECO:0000313" key="2">
    <source>
        <dbReference type="EMBL" id="CDJ44392.1"/>
    </source>
</evidence>
<feature type="compositionally biased region" description="Low complexity" evidence="1">
    <location>
        <begin position="1"/>
        <end position="15"/>
    </location>
</feature>
<reference evidence="2" key="1">
    <citation type="submission" date="2013-10" db="EMBL/GenBank/DDBJ databases">
        <title>Genomic analysis of the causative agents of coccidiosis in chickens.</title>
        <authorList>
            <person name="Reid A.J."/>
            <person name="Blake D."/>
            <person name="Billington K."/>
            <person name="Browne H."/>
            <person name="Dunn M."/>
            <person name="Hung S."/>
            <person name="Kawahara F."/>
            <person name="Miranda-Saavedra D."/>
            <person name="Mourier T."/>
            <person name="Nagra H."/>
            <person name="Otto T.D."/>
            <person name="Rawlings N."/>
            <person name="Sanchez A."/>
            <person name="Sanders M."/>
            <person name="Subramaniam C."/>
            <person name="Tay Y."/>
            <person name="Dear P."/>
            <person name="Doerig C."/>
            <person name="Gruber A."/>
            <person name="Parkinson J."/>
            <person name="Shirley M."/>
            <person name="Wan K.L."/>
            <person name="Berriman M."/>
            <person name="Tomley F."/>
            <person name="Pain A."/>
        </authorList>
    </citation>
    <scope>NUCLEOTIDE SEQUENCE [LARGE SCALE GENOMIC DNA]</scope>
    <source>
        <strain evidence="2">Houghton</strain>
    </source>
</reference>
<accession>U6L1W3</accession>
<organism evidence="2 3">
    <name type="scientific">Eimeria tenella</name>
    <name type="common">Coccidian parasite</name>
    <dbReference type="NCBI Taxonomy" id="5802"/>
    <lineage>
        <taxon>Eukaryota</taxon>
        <taxon>Sar</taxon>
        <taxon>Alveolata</taxon>
        <taxon>Apicomplexa</taxon>
        <taxon>Conoidasida</taxon>
        <taxon>Coccidia</taxon>
        <taxon>Eucoccidiorida</taxon>
        <taxon>Eimeriorina</taxon>
        <taxon>Eimeriidae</taxon>
        <taxon>Eimeria</taxon>
    </lineage>
</organism>
<dbReference type="EMBL" id="HG677015">
    <property type="protein sequence ID" value="CDJ44392.1"/>
    <property type="molecule type" value="Genomic_DNA"/>
</dbReference>
<feature type="region of interest" description="Disordered" evidence="1">
    <location>
        <begin position="1"/>
        <end position="43"/>
    </location>
</feature>